<dbReference type="AlphaFoldDB" id="A0A7W8HYD3"/>
<dbReference type="InterPro" id="IPR036852">
    <property type="entry name" value="Peptidase_S8/S53_dom_sf"/>
</dbReference>
<name>A0A7W8HYD3_9CAUL</name>
<protein>
    <recommendedName>
        <fullName evidence="1">Peptidase S8/S53 domain-containing protein</fullName>
    </recommendedName>
</protein>
<gene>
    <name evidence="2" type="ORF">HNQ67_001468</name>
</gene>
<evidence type="ECO:0000313" key="3">
    <source>
        <dbReference type="Proteomes" id="UP000566663"/>
    </source>
</evidence>
<organism evidence="2 3">
    <name type="scientific">Brevundimonas basaltis</name>
    <dbReference type="NCBI Taxonomy" id="472166"/>
    <lineage>
        <taxon>Bacteria</taxon>
        <taxon>Pseudomonadati</taxon>
        <taxon>Pseudomonadota</taxon>
        <taxon>Alphaproteobacteria</taxon>
        <taxon>Caulobacterales</taxon>
        <taxon>Caulobacteraceae</taxon>
        <taxon>Brevundimonas</taxon>
    </lineage>
</organism>
<evidence type="ECO:0000259" key="1">
    <source>
        <dbReference type="Pfam" id="PF00082"/>
    </source>
</evidence>
<keyword evidence="3" id="KW-1185">Reference proteome</keyword>
<reference evidence="2 3" key="1">
    <citation type="submission" date="2020-08" db="EMBL/GenBank/DDBJ databases">
        <title>Genomic Encyclopedia of Type Strains, Phase IV (KMG-IV): sequencing the most valuable type-strain genomes for metagenomic binning, comparative biology and taxonomic classification.</title>
        <authorList>
            <person name="Goeker M."/>
        </authorList>
    </citation>
    <scope>NUCLEOTIDE SEQUENCE [LARGE SCALE GENOMIC DNA]</scope>
    <source>
        <strain evidence="2 3">DSM 25335</strain>
    </source>
</reference>
<feature type="domain" description="Peptidase S8/S53" evidence="1">
    <location>
        <begin position="217"/>
        <end position="561"/>
    </location>
</feature>
<proteinExistence type="predicted"/>
<dbReference type="RefSeq" id="WP_183253853.1">
    <property type="nucleotide sequence ID" value="NZ_BAAAFF010000005.1"/>
</dbReference>
<sequence>MTGRAGFVHRDEQIAAGRPGIYVEVESRAKDSLPDLSWSRQDIRIGAVRTTDSGSEVGAVFVPLANTSFLLDKVSEYGSEPKGKKPSHQAKMDPLENIRPANLASLWTDQRPLPSVDETLWWECWCWKDRVHNLIAAARGLNLRVSERRLTFPEYVVIPVYASRPQIQRLLQNCDAVEELRRAEDSPHVFNTVFRREQSAWADDLVARIVPPAADAPAVCILDGGVAYDHPLLAVGLSLTDCHTIDEAWLVDDHHRDGHGTGMAGTALYGDLTYPLASTGPVELLHGLESVKFLEPPSAVRAEPSNYGAITQAAIALPEIAAPVRARVYCMAVTNEDVSGERPTSWSAALDQICAGVMPGDDLPGARRRLFVVSAGNIQDSADPDDISDPDEFPIEDPAQAWNALSIGGFTDKVDIRDNGYDGWSGAAVVGDVSPFSRNSVDWLHSITPIKPEVVFEAGNRAINASGSEIVAGLDSLSLLTTARQFDQLPLTTIWATSPATAQGASFAASIMAEHPDLWPETVRALIVHSAQWTPRMLERLKACKGRKRDCITEARQFGYGVPQLDRALSSARNDVALIAQGELTPFKRVRKLGDDGKPVLAAPSLNEAHYYDLPWPKAALEALADKKVQLKVVLSYFIEPSLGDLAPVTPSRYQSFGLRFDLKRATESNRDFIRRFNESERVKGEVRPKADSDNRWRFGSQSISAGSLHCDVWEGPGAELAARNVVAVYPIAGWWKNRTSLKQWDRKARYALIVSITTDDATVDLHTEIEIANTTPIQLRVG</sequence>
<dbReference type="InterPro" id="IPR034074">
    <property type="entry name" value="Y4bN_pept_dom"/>
</dbReference>
<dbReference type="SUPFAM" id="SSF52743">
    <property type="entry name" value="Subtilisin-like"/>
    <property type="match status" value="1"/>
</dbReference>
<dbReference type="GO" id="GO:0006508">
    <property type="term" value="P:proteolysis"/>
    <property type="evidence" value="ECO:0007669"/>
    <property type="project" value="InterPro"/>
</dbReference>
<evidence type="ECO:0000313" key="2">
    <source>
        <dbReference type="EMBL" id="MBB5291954.1"/>
    </source>
</evidence>
<accession>A0A7W8HYD3</accession>
<dbReference type="InterPro" id="IPR000209">
    <property type="entry name" value="Peptidase_S8/S53_dom"/>
</dbReference>
<comment type="caution">
    <text evidence="2">The sequence shown here is derived from an EMBL/GenBank/DDBJ whole genome shotgun (WGS) entry which is preliminary data.</text>
</comment>
<dbReference type="CDD" id="cd04847">
    <property type="entry name" value="Peptidases_S8_Subtilisin_like_2"/>
    <property type="match status" value="1"/>
</dbReference>
<dbReference type="Pfam" id="PF00082">
    <property type="entry name" value="Peptidase_S8"/>
    <property type="match status" value="1"/>
</dbReference>
<dbReference type="EMBL" id="JACHFZ010000002">
    <property type="protein sequence ID" value="MBB5291954.1"/>
    <property type="molecule type" value="Genomic_DNA"/>
</dbReference>
<dbReference type="Gene3D" id="3.40.50.200">
    <property type="entry name" value="Peptidase S8/S53 domain"/>
    <property type="match status" value="1"/>
</dbReference>
<dbReference type="GO" id="GO:0004252">
    <property type="term" value="F:serine-type endopeptidase activity"/>
    <property type="evidence" value="ECO:0007669"/>
    <property type="project" value="InterPro"/>
</dbReference>
<dbReference type="Proteomes" id="UP000566663">
    <property type="component" value="Unassembled WGS sequence"/>
</dbReference>